<reference evidence="3 4" key="1">
    <citation type="submission" date="2017-10" db="EMBL/GenBank/DDBJ databases">
        <title>Whole genome sequencing of members of genus Pseudoxanthomonas.</title>
        <authorList>
            <person name="Kumar S."/>
            <person name="Bansal K."/>
            <person name="Kaur A."/>
            <person name="Patil P."/>
            <person name="Sharma S."/>
            <person name="Patil P.B."/>
        </authorList>
    </citation>
    <scope>NUCLEOTIDE SEQUENCE [LARGE SCALE GENOMIC DNA]</scope>
    <source>
        <strain evidence="3 4">DSM 17801</strain>
    </source>
</reference>
<proteinExistence type="predicted"/>
<organism evidence="3 4">
    <name type="scientific">Pseudoxanthomonas daejeonensis</name>
    <dbReference type="NCBI Taxonomy" id="266062"/>
    <lineage>
        <taxon>Bacteria</taxon>
        <taxon>Pseudomonadati</taxon>
        <taxon>Pseudomonadota</taxon>
        <taxon>Gammaproteobacteria</taxon>
        <taxon>Lysobacterales</taxon>
        <taxon>Lysobacteraceae</taxon>
        <taxon>Pseudoxanthomonas</taxon>
    </lineage>
</organism>
<protein>
    <recommendedName>
        <fullName evidence="5">Lipoprotein</fullName>
    </recommendedName>
</protein>
<feature type="region of interest" description="Disordered" evidence="1">
    <location>
        <begin position="93"/>
        <end position="245"/>
    </location>
</feature>
<evidence type="ECO:0000256" key="1">
    <source>
        <dbReference type="SAM" id="MobiDB-lite"/>
    </source>
</evidence>
<feature type="compositionally biased region" description="Basic and acidic residues" evidence="1">
    <location>
        <begin position="137"/>
        <end position="149"/>
    </location>
</feature>
<keyword evidence="2" id="KW-0732">Signal</keyword>
<dbReference type="Proteomes" id="UP000788419">
    <property type="component" value="Unassembled WGS sequence"/>
</dbReference>
<feature type="compositionally biased region" description="Gly residues" evidence="1">
    <location>
        <begin position="161"/>
        <end position="179"/>
    </location>
</feature>
<comment type="caution">
    <text evidence="3">The sequence shown here is derived from an EMBL/GenBank/DDBJ whole genome shotgun (WGS) entry which is preliminary data.</text>
</comment>
<feature type="signal peptide" evidence="2">
    <location>
        <begin position="1"/>
        <end position="19"/>
    </location>
</feature>
<dbReference type="RefSeq" id="WP_162410319.1">
    <property type="nucleotide sequence ID" value="NZ_CP093331.1"/>
</dbReference>
<dbReference type="PROSITE" id="PS51257">
    <property type="entry name" value="PROKAR_LIPOPROTEIN"/>
    <property type="match status" value="1"/>
</dbReference>
<evidence type="ECO:0000313" key="4">
    <source>
        <dbReference type="Proteomes" id="UP000788419"/>
    </source>
</evidence>
<name>A0ABQ6Z6N0_9GAMM</name>
<feature type="compositionally biased region" description="Pro residues" evidence="1">
    <location>
        <begin position="122"/>
        <end position="134"/>
    </location>
</feature>
<evidence type="ECO:0008006" key="5">
    <source>
        <dbReference type="Google" id="ProtNLM"/>
    </source>
</evidence>
<accession>A0ABQ6Z6N0</accession>
<feature type="compositionally biased region" description="Basic and acidic residues" evidence="1">
    <location>
        <begin position="103"/>
        <end position="121"/>
    </location>
</feature>
<sequence length="245" mass="26540">MKLRLFTGLALALSLGGCASYGYVGDGGGYYTGGSSTRYISDYDSYGYGVYGYGSPYYSYRYNPGWSFGLRYGYPYSYYPYAGGGYGSSYYPRPPHNHYPRPPRPDHDHGGRPDHDGRPDRPPPVANGNPPPLNRGPWRDLERLRRGEGGEGVPRRQPGPGTLGIGQGPSPGVDGGPRPGGYQRPSPPQGYRAQAPRYSGAGNDDPGASRPPPRSERSTQRSAPRASESRRSESSRTGTPDTIEP</sequence>
<evidence type="ECO:0000256" key="2">
    <source>
        <dbReference type="SAM" id="SignalP"/>
    </source>
</evidence>
<evidence type="ECO:0000313" key="3">
    <source>
        <dbReference type="EMBL" id="KAF1694376.1"/>
    </source>
</evidence>
<gene>
    <name evidence="3" type="ORF">CSC65_09315</name>
</gene>
<dbReference type="EMBL" id="PDWN01000008">
    <property type="protein sequence ID" value="KAF1694376.1"/>
    <property type="molecule type" value="Genomic_DNA"/>
</dbReference>
<keyword evidence="4" id="KW-1185">Reference proteome</keyword>
<feature type="chain" id="PRO_5046102796" description="Lipoprotein" evidence="2">
    <location>
        <begin position="20"/>
        <end position="245"/>
    </location>
</feature>